<protein>
    <recommendedName>
        <fullName evidence="3">FAD:protein FMN transferase</fullName>
        <ecNumber evidence="2">2.7.1.180</ecNumber>
    </recommendedName>
    <alternativeName>
        <fullName evidence="9">Flavin transferase</fullName>
    </alternativeName>
</protein>
<sequence>MRSLLFILLLLFCHCGQPSLKRYTFFALGSPCSVKFTGGREDLFDSIRLECIRIEKKYSLIETLNQHGKLIDPELAKLVRLGVELSRLTKGRYDITCHPLVDLWGFYNHNFHLPNQTELEKTLERVDYRRITISGDTIQLDNVEIDLGSMIQGYAADRIIALLKRNHIAQALVDIGGEISGYGRKWRVGIKDPRKNRILKILDVDGSIATSGDYENFFILDGIRYHHIIDCITGYPVQGIIATSVRAKTCILADILATALFILGPEEGKRVAIRYGVEALWVDQDLNIITTEGFYD</sequence>
<dbReference type="AlphaFoldDB" id="A0A660SIZ0"/>
<dbReference type="SUPFAM" id="SSF143631">
    <property type="entry name" value="ApbE-like"/>
    <property type="match status" value="1"/>
</dbReference>
<evidence type="ECO:0000256" key="4">
    <source>
        <dbReference type="ARBA" id="ARBA00022630"/>
    </source>
</evidence>
<dbReference type="GO" id="GO:0046872">
    <property type="term" value="F:metal ion binding"/>
    <property type="evidence" value="ECO:0007669"/>
    <property type="project" value="UniProtKB-KW"/>
</dbReference>
<evidence type="ECO:0000256" key="10">
    <source>
        <dbReference type="ARBA" id="ARBA00048540"/>
    </source>
</evidence>
<evidence type="ECO:0000256" key="3">
    <source>
        <dbReference type="ARBA" id="ARBA00016337"/>
    </source>
</evidence>
<keyword evidence="5" id="KW-0808">Transferase</keyword>
<gene>
    <name evidence="11" type="ORF">DRP53_04360</name>
</gene>
<reference evidence="11 12" key="1">
    <citation type="submission" date="2018-06" db="EMBL/GenBank/DDBJ databases">
        <title>Extensive metabolic versatility and redundancy in microbially diverse, dynamic hydrothermal sediments.</title>
        <authorList>
            <person name="Dombrowski N."/>
            <person name="Teske A."/>
            <person name="Baker B.J."/>
        </authorList>
    </citation>
    <scope>NUCLEOTIDE SEQUENCE [LARGE SCALE GENOMIC DNA]</scope>
    <source>
        <strain evidence="11">B36_G15</strain>
    </source>
</reference>
<evidence type="ECO:0000313" key="12">
    <source>
        <dbReference type="Proteomes" id="UP000268469"/>
    </source>
</evidence>
<dbReference type="Pfam" id="PF02424">
    <property type="entry name" value="ApbE"/>
    <property type="match status" value="1"/>
</dbReference>
<accession>A0A660SIZ0</accession>
<keyword evidence="8" id="KW-0460">Magnesium</keyword>
<evidence type="ECO:0000256" key="1">
    <source>
        <dbReference type="ARBA" id="ARBA00001946"/>
    </source>
</evidence>
<organism evidence="11 12">
    <name type="scientific">candidate division WOR-3 bacterium</name>
    <dbReference type="NCBI Taxonomy" id="2052148"/>
    <lineage>
        <taxon>Bacteria</taxon>
        <taxon>Bacteria division WOR-3</taxon>
    </lineage>
</organism>
<comment type="cofactor">
    <cofactor evidence="1">
        <name>Mg(2+)</name>
        <dbReference type="ChEBI" id="CHEBI:18420"/>
    </cofactor>
</comment>
<evidence type="ECO:0000256" key="5">
    <source>
        <dbReference type="ARBA" id="ARBA00022679"/>
    </source>
</evidence>
<keyword evidence="6" id="KW-0479">Metal-binding</keyword>
<comment type="caution">
    <text evidence="11">The sequence shown here is derived from an EMBL/GenBank/DDBJ whole genome shotgun (WGS) entry which is preliminary data.</text>
</comment>
<evidence type="ECO:0000256" key="8">
    <source>
        <dbReference type="ARBA" id="ARBA00022842"/>
    </source>
</evidence>
<comment type="catalytic activity">
    <reaction evidence="10">
        <text>L-threonyl-[protein] + FAD = FMN-L-threonyl-[protein] + AMP + H(+)</text>
        <dbReference type="Rhea" id="RHEA:36847"/>
        <dbReference type="Rhea" id="RHEA-COMP:11060"/>
        <dbReference type="Rhea" id="RHEA-COMP:11061"/>
        <dbReference type="ChEBI" id="CHEBI:15378"/>
        <dbReference type="ChEBI" id="CHEBI:30013"/>
        <dbReference type="ChEBI" id="CHEBI:57692"/>
        <dbReference type="ChEBI" id="CHEBI:74257"/>
        <dbReference type="ChEBI" id="CHEBI:456215"/>
        <dbReference type="EC" id="2.7.1.180"/>
    </reaction>
</comment>
<evidence type="ECO:0000256" key="6">
    <source>
        <dbReference type="ARBA" id="ARBA00022723"/>
    </source>
</evidence>
<evidence type="ECO:0000256" key="7">
    <source>
        <dbReference type="ARBA" id="ARBA00022827"/>
    </source>
</evidence>
<dbReference type="PANTHER" id="PTHR30040:SF2">
    <property type="entry name" value="FAD:PROTEIN FMN TRANSFERASE"/>
    <property type="match status" value="1"/>
</dbReference>
<dbReference type="PANTHER" id="PTHR30040">
    <property type="entry name" value="THIAMINE BIOSYNTHESIS LIPOPROTEIN APBE"/>
    <property type="match status" value="1"/>
</dbReference>
<dbReference type="InterPro" id="IPR003374">
    <property type="entry name" value="ApbE-like_sf"/>
</dbReference>
<dbReference type="EC" id="2.7.1.180" evidence="2"/>
<evidence type="ECO:0000313" key="11">
    <source>
        <dbReference type="EMBL" id="RKX70633.1"/>
    </source>
</evidence>
<evidence type="ECO:0000256" key="2">
    <source>
        <dbReference type="ARBA" id="ARBA00011955"/>
    </source>
</evidence>
<proteinExistence type="predicted"/>
<dbReference type="GO" id="GO:0016740">
    <property type="term" value="F:transferase activity"/>
    <property type="evidence" value="ECO:0007669"/>
    <property type="project" value="UniProtKB-KW"/>
</dbReference>
<keyword evidence="4" id="KW-0285">Flavoprotein</keyword>
<name>A0A660SIZ0_UNCW3</name>
<keyword evidence="7" id="KW-0274">FAD</keyword>
<evidence type="ECO:0000256" key="9">
    <source>
        <dbReference type="ARBA" id="ARBA00031306"/>
    </source>
</evidence>
<dbReference type="Gene3D" id="3.10.520.10">
    <property type="entry name" value="ApbE-like domains"/>
    <property type="match status" value="1"/>
</dbReference>
<dbReference type="EMBL" id="QNBE01000032">
    <property type="protein sequence ID" value="RKX70633.1"/>
    <property type="molecule type" value="Genomic_DNA"/>
</dbReference>
<dbReference type="InterPro" id="IPR024932">
    <property type="entry name" value="ApbE"/>
</dbReference>
<dbReference type="Proteomes" id="UP000268469">
    <property type="component" value="Unassembled WGS sequence"/>
</dbReference>